<sequence>MKLLDGYSKQTQYNNTTSILIALQTWRVAGIVFLWGVAQGILNPAFGIPAGIGDILIGVTAIPFAFFLRKGYSWSKYALIVWNVLGIADLAMAVSLGLLTSPDFGTSTMTTFPWVLVPTVAVPAALTLHGITLYRLKRWTQLQ</sequence>
<organism evidence="2 3">
    <name type="scientific">Nitrososphaera viennensis EN76</name>
    <dbReference type="NCBI Taxonomy" id="926571"/>
    <lineage>
        <taxon>Archaea</taxon>
        <taxon>Nitrososphaerota</taxon>
        <taxon>Nitrososphaeria</taxon>
        <taxon>Nitrososphaerales</taxon>
        <taxon>Nitrososphaeraceae</taxon>
        <taxon>Nitrososphaera</taxon>
    </lineage>
</organism>
<dbReference type="OrthoDB" id="374355at2157"/>
<evidence type="ECO:0000313" key="3">
    <source>
        <dbReference type="Proteomes" id="UP000027093"/>
    </source>
</evidence>
<feature type="transmembrane region" description="Helical" evidence="1">
    <location>
        <begin position="80"/>
        <end position="100"/>
    </location>
</feature>
<gene>
    <name evidence="2" type="ORF">NVIE_013110</name>
</gene>
<keyword evidence="1" id="KW-1133">Transmembrane helix</keyword>
<dbReference type="AlphaFoldDB" id="A0A060HPR5"/>
<feature type="transmembrane region" description="Helical" evidence="1">
    <location>
        <begin position="48"/>
        <end position="68"/>
    </location>
</feature>
<proteinExistence type="predicted"/>
<dbReference type="Proteomes" id="UP000027093">
    <property type="component" value="Chromosome"/>
</dbReference>
<protein>
    <submittedName>
        <fullName evidence="2">Uncharacterized protein</fullName>
    </submittedName>
</protein>
<keyword evidence="1" id="KW-0472">Membrane</keyword>
<reference evidence="2 3" key="1">
    <citation type="journal article" date="2014" name="Int. J. Syst. Evol. Microbiol.">
        <title>Nitrososphaera viennensis gen. nov., sp. nov., an aerobic and mesophilic, ammonia-oxidizing archaeon from soil and a member of the archaeal phylum Thaumarchaeota.</title>
        <authorList>
            <person name="Stieglmeier M."/>
            <person name="Klingl A."/>
            <person name="Alves R.J."/>
            <person name="Rittmann S.K."/>
            <person name="Melcher M."/>
            <person name="Leisch N."/>
            <person name="Schleper C."/>
        </authorList>
    </citation>
    <scope>NUCLEOTIDE SEQUENCE [LARGE SCALE GENOMIC DNA]</scope>
    <source>
        <strain evidence="2">EN76</strain>
    </source>
</reference>
<evidence type="ECO:0000313" key="2">
    <source>
        <dbReference type="EMBL" id="AIC15546.1"/>
    </source>
</evidence>
<dbReference type="HOGENOM" id="CLU_1801760_0_0_2"/>
<keyword evidence="1" id="KW-0812">Transmembrane</keyword>
<keyword evidence="3" id="KW-1185">Reference proteome</keyword>
<dbReference type="EMBL" id="CP007536">
    <property type="protein sequence ID" value="AIC15546.1"/>
    <property type="molecule type" value="Genomic_DNA"/>
</dbReference>
<dbReference type="KEGG" id="nvn:NVIE_013110"/>
<accession>A0A060HPR5</accession>
<dbReference type="GeneID" id="74946572"/>
<feature type="transmembrane region" description="Helical" evidence="1">
    <location>
        <begin position="112"/>
        <end position="134"/>
    </location>
</feature>
<evidence type="ECO:0000256" key="1">
    <source>
        <dbReference type="SAM" id="Phobius"/>
    </source>
</evidence>
<dbReference type="RefSeq" id="WP_075054531.1">
    <property type="nucleotide sequence ID" value="NZ_CP007536.1"/>
</dbReference>
<feature type="transmembrane region" description="Helical" evidence="1">
    <location>
        <begin position="20"/>
        <end position="42"/>
    </location>
</feature>
<name>A0A060HPR5_9ARCH</name>